<dbReference type="Proteomes" id="UP000588277">
    <property type="component" value="Unassembled WGS sequence"/>
</dbReference>
<proteinExistence type="predicted"/>
<evidence type="ECO:0000313" key="3">
    <source>
        <dbReference type="Proteomes" id="UP000588277"/>
    </source>
</evidence>
<evidence type="ECO:0000256" key="1">
    <source>
        <dbReference type="SAM" id="SignalP"/>
    </source>
</evidence>
<reference evidence="2 3" key="1">
    <citation type="submission" date="2020-02" db="EMBL/GenBank/DDBJ databases">
        <title>Characterization of phylogenetic diversity of novel bifidobacterial species isolated in Czech ZOOs.</title>
        <authorList>
            <person name="Lugli G.A."/>
            <person name="Vera N.B."/>
            <person name="Ventura M."/>
        </authorList>
    </citation>
    <scope>NUCLEOTIDE SEQUENCE [LARGE SCALE GENOMIC DNA]</scope>
    <source>
        <strain evidence="2 3">DSM 109958</strain>
    </source>
</reference>
<comment type="caution">
    <text evidence="2">The sequence shown here is derived from an EMBL/GenBank/DDBJ whole genome shotgun (WGS) entry which is preliminary data.</text>
</comment>
<dbReference type="AlphaFoldDB" id="A0A7Y0F356"/>
<name>A0A7Y0F356_9BIFI</name>
<protein>
    <recommendedName>
        <fullName evidence="4">Lipoprotein</fullName>
    </recommendedName>
</protein>
<sequence>MSRFGIGRWGPGIAALVAALMCAGCSASPSNGGEVTRAAPNNTRTTYAQYTDSVFVNDAYMQEINGVLAMRDDNADVVHAVLADRTITAEEMNELENNEIACFAQYGWKPNVDYWFSQDGGVTAFYIGDKSNEEALRISDLCGTSTGYALLVMYYYQALYNPDNIDLRPYVFQCFQEHGLVDKSMTYDEYGRVLAAGKNPLIGDPRRSTSSTHPIWETCSSDPLHNIANSPLNR</sequence>
<keyword evidence="1" id="KW-0732">Signal</keyword>
<dbReference type="EMBL" id="JAAIIH010000017">
    <property type="protein sequence ID" value="NMN01153.1"/>
    <property type="molecule type" value="Genomic_DNA"/>
</dbReference>
<keyword evidence="3" id="KW-1185">Reference proteome</keyword>
<evidence type="ECO:0000313" key="2">
    <source>
        <dbReference type="EMBL" id="NMN01153.1"/>
    </source>
</evidence>
<organism evidence="2 3">
    <name type="scientific">Bifidobacterium moraviense</name>
    <dbReference type="NCBI Taxonomy" id="2675323"/>
    <lineage>
        <taxon>Bacteria</taxon>
        <taxon>Bacillati</taxon>
        <taxon>Actinomycetota</taxon>
        <taxon>Actinomycetes</taxon>
        <taxon>Bifidobacteriales</taxon>
        <taxon>Bifidobacteriaceae</taxon>
        <taxon>Bifidobacterium</taxon>
    </lineage>
</organism>
<feature type="chain" id="PRO_5039072808" description="Lipoprotein" evidence="1">
    <location>
        <begin position="28"/>
        <end position="234"/>
    </location>
</feature>
<accession>A0A7Y0F356</accession>
<evidence type="ECO:0008006" key="4">
    <source>
        <dbReference type="Google" id="ProtNLM"/>
    </source>
</evidence>
<feature type="signal peptide" evidence="1">
    <location>
        <begin position="1"/>
        <end position="27"/>
    </location>
</feature>
<gene>
    <name evidence="2" type="ORF">G1C96_1738</name>
</gene>